<organism evidence="9 10">
    <name type="scientific">Streptomyces synnematoformans</name>
    <dbReference type="NCBI Taxonomy" id="415721"/>
    <lineage>
        <taxon>Bacteria</taxon>
        <taxon>Bacillati</taxon>
        <taxon>Actinomycetota</taxon>
        <taxon>Actinomycetes</taxon>
        <taxon>Kitasatosporales</taxon>
        <taxon>Streptomycetaceae</taxon>
        <taxon>Streptomyces</taxon>
    </lineage>
</organism>
<evidence type="ECO:0000256" key="1">
    <source>
        <dbReference type="ARBA" id="ARBA00004651"/>
    </source>
</evidence>
<dbReference type="Gene3D" id="1.20.1250.20">
    <property type="entry name" value="MFS general substrate transporter like domains"/>
    <property type="match status" value="2"/>
</dbReference>
<dbReference type="CDD" id="cd17324">
    <property type="entry name" value="MFS_NepI_like"/>
    <property type="match status" value="1"/>
</dbReference>
<feature type="transmembrane region" description="Helical" evidence="7">
    <location>
        <begin position="265"/>
        <end position="283"/>
    </location>
</feature>
<dbReference type="EMBL" id="BAAAPF010000264">
    <property type="protein sequence ID" value="GAA1499951.1"/>
    <property type="molecule type" value="Genomic_DNA"/>
</dbReference>
<comment type="caution">
    <text evidence="9">The sequence shown here is derived from an EMBL/GenBank/DDBJ whole genome shotgun (WGS) entry which is preliminary data.</text>
</comment>
<keyword evidence="2" id="KW-1003">Cell membrane</keyword>
<comment type="subcellular location">
    <subcellularLocation>
        <location evidence="1">Cell membrane</location>
        <topology evidence="1">Multi-pass membrane protein</topology>
    </subcellularLocation>
</comment>
<dbReference type="Pfam" id="PF07690">
    <property type="entry name" value="MFS_1"/>
    <property type="match status" value="1"/>
</dbReference>
<feature type="transmembrane region" description="Helical" evidence="7">
    <location>
        <begin position="70"/>
        <end position="93"/>
    </location>
</feature>
<evidence type="ECO:0000259" key="8">
    <source>
        <dbReference type="PROSITE" id="PS50850"/>
    </source>
</evidence>
<feature type="transmembrane region" description="Helical" evidence="7">
    <location>
        <begin position="230"/>
        <end position="253"/>
    </location>
</feature>
<feature type="transmembrane region" description="Helical" evidence="7">
    <location>
        <begin position="319"/>
        <end position="338"/>
    </location>
</feature>
<dbReference type="PANTHER" id="PTHR43124">
    <property type="entry name" value="PURINE EFFLUX PUMP PBUE"/>
    <property type="match status" value="1"/>
</dbReference>
<keyword evidence="4 7" id="KW-1133">Transmembrane helix</keyword>
<dbReference type="InterPro" id="IPR050189">
    <property type="entry name" value="MFS_Efflux_Transporters"/>
</dbReference>
<feature type="region of interest" description="Disordered" evidence="6">
    <location>
        <begin position="185"/>
        <end position="213"/>
    </location>
</feature>
<evidence type="ECO:0000256" key="7">
    <source>
        <dbReference type="SAM" id="Phobius"/>
    </source>
</evidence>
<dbReference type="PANTHER" id="PTHR43124:SF3">
    <property type="entry name" value="CHLORAMPHENICOL EFFLUX PUMP RV0191"/>
    <property type="match status" value="1"/>
</dbReference>
<feature type="transmembrane region" description="Helical" evidence="7">
    <location>
        <begin position="128"/>
        <end position="150"/>
    </location>
</feature>
<feature type="transmembrane region" description="Helical" evidence="7">
    <location>
        <begin position="156"/>
        <end position="178"/>
    </location>
</feature>
<feature type="transmembrane region" description="Helical" evidence="7">
    <location>
        <begin position="99"/>
        <end position="121"/>
    </location>
</feature>
<keyword evidence="5 7" id="KW-0472">Membrane</keyword>
<protein>
    <submittedName>
        <fullName evidence="9">MFS transporter</fullName>
    </submittedName>
</protein>
<sequence>MPLALLALAIGAFGIGTTEFVVMGLLPEVADEFSVSVPAAGWLTTGYALGVFGGAPLLTALGTRVPRKRMLMALMGLFVAGNVISALAPAFGVMLAGRIVASLAHGAFFGIGAVVAAGLVAKDKRAGAIAMMFTGLTVANVVGVPGGTLLGQTVGWRATFLAVAAIGVVGLAGVARLVPDLPREPEAAAEPGAPAESGAPGAPGETRQPASAAGGTDLRRELAAFLNVQVLLAMAMTVLGFGGVFAAITYIAPMTTEVTGYADSSVTWLLALFGLGMVGGNLVGGRFADRALMPMLYVALSALTATLALFTLTAHSKPAAAVTIFLVGFFGFATVPPLQKRVLDQAAAAPTLASAVNVGAFNLGNALAAWLGGLAISAGLGYTAPNWVGAALAASGLTLAVLAAALERRAGGPAGVAAASRTLRVAGSANAPADVPLADVPLAATPADVPVSATPPTAGGAAPRPR</sequence>
<evidence type="ECO:0000256" key="3">
    <source>
        <dbReference type="ARBA" id="ARBA00022692"/>
    </source>
</evidence>
<feature type="region of interest" description="Disordered" evidence="6">
    <location>
        <begin position="447"/>
        <end position="466"/>
    </location>
</feature>
<keyword evidence="3 7" id="KW-0812">Transmembrane</keyword>
<accession>A0ABN1ZJT0</accession>
<proteinExistence type="predicted"/>
<reference evidence="9 10" key="1">
    <citation type="journal article" date="2019" name="Int. J. Syst. Evol. Microbiol.">
        <title>The Global Catalogue of Microorganisms (GCM) 10K type strain sequencing project: providing services to taxonomists for standard genome sequencing and annotation.</title>
        <authorList>
            <consortium name="The Broad Institute Genomics Platform"/>
            <consortium name="The Broad Institute Genome Sequencing Center for Infectious Disease"/>
            <person name="Wu L."/>
            <person name="Ma J."/>
        </authorList>
    </citation>
    <scope>NUCLEOTIDE SEQUENCE [LARGE SCALE GENOMIC DNA]</scope>
    <source>
        <strain evidence="9 10">JCM 15481</strain>
    </source>
</reference>
<dbReference type="InterPro" id="IPR036259">
    <property type="entry name" value="MFS_trans_sf"/>
</dbReference>
<feature type="compositionally biased region" description="Low complexity" evidence="6">
    <location>
        <begin position="454"/>
        <end position="466"/>
    </location>
</feature>
<feature type="transmembrane region" description="Helical" evidence="7">
    <location>
        <begin position="38"/>
        <end position="58"/>
    </location>
</feature>
<feature type="transmembrane region" description="Helical" evidence="7">
    <location>
        <begin position="359"/>
        <end position="381"/>
    </location>
</feature>
<evidence type="ECO:0000313" key="9">
    <source>
        <dbReference type="EMBL" id="GAA1499951.1"/>
    </source>
</evidence>
<name>A0ABN1ZJT0_9ACTN</name>
<evidence type="ECO:0000256" key="6">
    <source>
        <dbReference type="SAM" id="MobiDB-lite"/>
    </source>
</evidence>
<evidence type="ECO:0000256" key="2">
    <source>
        <dbReference type="ARBA" id="ARBA00022475"/>
    </source>
</evidence>
<dbReference type="PROSITE" id="PS50850">
    <property type="entry name" value="MFS"/>
    <property type="match status" value="1"/>
</dbReference>
<dbReference type="Proteomes" id="UP001500443">
    <property type="component" value="Unassembled WGS sequence"/>
</dbReference>
<dbReference type="InterPro" id="IPR020846">
    <property type="entry name" value="MFS_dom"/>
</dbReference>
<feature type="compositionally biased region" description="Low complexity" evidence="6">
    <location>
        <begin position="188"/>
        <end position="205"/>
    </location>
</feature>
<dbReference type="InterPro" id="IPR011701">
    <property type="entry name" value="MFS"/>
</dbReference>
<feature type="domain" description="Major facilitator superfamily (MFS) profile" evidence="8">
    <location>
        <begin position="4"/>
        <end position="408"/>
    </location>
</feature>
<feature type="transmembrane region" description="Helical" evidence="7">
    <location>
        <begin position="295"/>
        <end position="313"/>
    </location>
</feature>
<dbReference type="SUPFAM" id="SSF103473">
    <property type="entry name" value="MFS general substrate transporter"/>
    <property type="match status" value="1"/>
</dbReference>
<keyword evidence="10" id="KW-1185">Reference proteome</keyword>
<evidence type="ECO:0000313" key="10">
    <source>
        <dbReference type="Proteomes" id="UP001500443"/>
    </source>
</evidence>
<evidence type="ECO:0000256" key="4">
    <source>
        <dbReference type="ARBA" id="ARBA00022989"/>
    </source>
</evidence>
<gene>
    <name evidence="9" type="ORF">GCM10009802_54640</name>
</gene>
<evidence type="ECO:0000256" key="5">
    <source>
        <dbReference type="ARBA" id="ARBA00023136"/>
    </source>
</evidence>
<feature type="transmembrane region" description="Helical" evidence="7">
    <location>
        <begin position="387"/>
        <end position="406"/>
    </location>
</feature>
<dbReference type="RefSeq" id="WP_344293264.1">
    <property type="nucleotide sequence ID" value="NZ_BAAAPF010000264.1"/>
</dbReference>